<accession>A0AAV7K0P5</accession>
<sequence>MVESSTIDKSPGAAAEALEQRNALISRTGEMLLVSDSIFKHSQLLSTMNCVLESEREAIPLPNVSTSCLKRIIQFVECNPTLSLQNVASSQCCDYFHGISIEELRELMLAANYMDMPVLLLIVGRSIGEIFKDMPLENLAKRVGFKKPEDDVIKKEYLNDLIVHFVKEYGLCIPILDYAGVWNRISIQTDAAFQKGNCTDLYLSIYLPNEVVTRGPRALEISVDSHDQGWSSYPHQHNTREGSWTYGEVWVRDGKGEKLCSFEVYCNLHACHNWELQSKTFDRYHEIMSYIKPGVSIDLMLCARFPGWINNTRFAKMTLFFL</sequence>
<dbReference type="GO" id="GO:0006511">
    <property type="term" value="P:ubiquitin-dependent protein catabolic process"/>
    <property type="evidence" value="ECO:0007669"/>
    <property type="project" value="InterPro"/>
</dbReference>
<reference evidence="1 2" key="1">
    <citation type="journal article" date="2023" name="BMC Biol.">
        <title>The compact genome of the sponge Oopsacas minuta (Hexactinellida) is lacking key metazoan core genes.</title>
        <authorList>
            <person name="Santini S."/>
            <person name="Schenkelaars Q."/>
            <person name="Jourda C."/>
            <person name="Duchesne M."/>
            <person name="Belahbib H."/>
            <person name="Rocher C."/>
            <person name="Selva M."/>
            <person name="Riesgo A."/>
            <person name="Vervoort M."/>
            <person name="Leys S.P."/>
            <person name="Kodjabachian L."/>
            <person name="Le Bivic A."/>
            <person name="Borchiellini C."/>
            <person name="Claverie J.M."/>
            <person name="Renard E."/>
        </authorList>
    </citation>
    <scope>NUCLEOTIDE SEQUENCE [LARGE SCALE GENOMIC DNA]</scope>
    <source>
        <strain evidence="1">SPO-2</strain>
    </source>
</reference>
<keyword evidence="2" id="KW-1185">Reference proteome</keyword>
<evidence type="ECO:0000313" key="1">
    <source>
        <dbReference type="EMBL" id="KAI6654793.1"/>
    </source>
</evidence>
<dbReference type="Proteomes" id="UP001165289">
    <property type="component" value="Unassembled WGS sequence"/>
</dbReference>
<comment type="caution">
    <text evidence="1">The sequence shown here is derived from an EMBL/GenBank/DDBJ whole genome shotgun (WGS) entry which is preliminary data.</text>
</comment>
<proteinExistence type="predicted"/>
<organism evidence="1 2">
    <name type="scientific">Oopsacas minuta</name>
    <dbReference type="NCBI Taxonomy" id="111878"/>
    <lineage>
        <taxon>Eukaryota</taxon>
        <taxon>Metazoa</taxon>
        <taxon>Porifera</taxon>
        <taxon>Hexactinellida</taxon>
        <taxon>Hexasterophora</taxon>
        <taxon>Lyssacinosida</taxon>
        <taxon>Leucopsacidae</taxon>
        <taxon>Oopsacas</taxon>
    </lineage>
</organism>
<gene>
    <name evidence="1" type="ORF">LOD99_2672</name>
</gene>
<name>A0AAV7K0P5_9METZ</name>
<dbReference type="SUPFAM" id="SSF54695">
    <property type="entry name" value="POZ domain"/>
    <property type="match status" value="1"/>
</dbReference>
<protein>
    <submittedName>
        <fullName evidence="1">Uncharacterized protein</fullName>
    </submittedName>
</protein>
<dbReference type="InterPro" id="IPR011333">
    <property type="entry name" value="SKP1/BTB/POZ_sf"/>
</dbReference>
<dbReference type="InterPro" id="IPR036296">
    <property type="entry name" value="SKP1-like_dim_sf"/>
</dbReference>
<dbReference type="AlphaFoldDB" id="A0AAV7K0P5"/>
<dbReference type="SUPFAM" id="SSF81382">
    <property type="entry name" value="Skp1 dimerisation domain-like"/>
    <property type="match status" value="1"/>
</dbReference>
<evidence type="ECO:0000313" key="2">
    <source>
        <dbReference type="Proteomes" id="UP001165289"/>
    </source>
</evidence>
<dbReference type="Gene3D" id="3.30.710.10">
    <property type="entry name" value="Potassium Channel Kv1.1, Chain A"/>
    <property type="match status" value="1"/>
</dbReference>
<dbReference type="EMBL" id="JAKMXF010000221">
    <property type="protein sequence ID" value="KAI6654793.1"/>
    <property type="molecule type" value="Genomic_DNA"/>
</dbReference>